<dbReference type="EMBL" id="BNDS01000006">
    <property type="protein sequence ID" value="GHH98366.1"/>
    <property type="molecule type" value="Genomic_DNA"/>
</dbReference>
<reference evidence="5 6" key="1">
    <citation type="journal article" date="2022" name="Int. J. Syst. Evol. Microbiol.">
        <title>Neobacillus kokaensis sp. nov., isolated from soil.</title>
        <authorList>
            <person name="Yuki K."/>
            <person name="Matsubara H."/>
            <person name="Yamaguchi S."/>
        </authorList>
    </citation>
    <scope>NUCLEOTIDE SEQUENCE [LARGE SCALE GENOMIC DNA]</scope>
    <source>
        <strain evidence="5 6">LOB 377</strain>
    </source>
</reference>
<dbReference type="PROSITE" id="PS01031">
    <property type="entry name" value="SHSP"/>
    <property type="match status" value="1"/>
</dbReference>
<feature type="region of interest" description="Disordered" evidence="3">
    <location>
        <begin position="39"/>
        <end position="59"/>
    </location>
</feature>
<dbReference type="RefSeq" id="WP_191272120.1">
    <property type="nucleotide sequence ID" value="NZ_BNDS01000006.1"/>
</dbReference>
<evidence type="ECO:0000256" key="1">
    <source>
        <dbReference type="PROSITE-ProRule" id="PRU00285"/>
    </source>
</evidence>
<dbReference type="Proteomes" id="UP000637074">
    <property type="component" value="Unassembled WGS sequence"/>
</dbReference>
<evidence type="ECO:0000313" key="5">
    <source>
        <dbReference type="EMBL" id="GHH98366.1"/>
    </source>
</evidence>
<comment type="caution">
    <text evidence="5">The sequence shown here is derived from an EMBL/GenBank/DDBJ whole genome shotgun (WGS) entry which is preliminary data.</text>
</comment>
<organism evidence="5 6">
    <name type="scientific">Neobacillus kokaensis</name>
    <dbReference type="NCBI Taxonomy" id="2759023"/>
    <lineage>
        <taxon>Bacteria</taxon>
        <taxon>Bacillati</taxon>
        <taxon>Bacillota</taxon>
        <taxon>Bacilli</taxon>
        <taxon>Bacillales</taxon>
        <taxon>Bacillaceae</taxon>
        <taxon>Neobacillus</taxon>
    </lineage>
</organism>
<dbReference type="SUPFAM" id="SSF49764">
    <property type="entry name" value="HSP20-like chaperones"/>
    <property type="match status" value="1"/>
</dbReference>
<comment type="similarity">
    <text evidence="1 2">Belongs to the small heat shock protein (HSP20) family.</text>
</comment>
<protein>
    <recommendedName>
        <fullName evidence="4">SHSP domain-containing protein</fullName>
    </recommendedName>
</protein>
<evidence type="ECO:0000313" key="6">
    <source>
        <dbReference type="Proteomes" id="UP000637074"/>
    </source>
</evidence>
<dbReference type="InterPro" id="IPR031107">
    <property type="entry name" value="Small_HSP"/>
</dbReference>
<evidence type="ECO:0000259" key="4">
    <source>
        <dbReference type="PROSITE" id="PS01031"/>
    </source>
</evidence>
<dbReference type="CDD" id="cd06464">
    <property type="entry name" value="ACD_sHsps-like"/>
    <property type="match status" value="1"/>
</dbReference>
<accession>A0ABQ3N9V2</accession>
<evidence type="ECO:0000256" key="3">
    <source>
        <dbReference type="SAM" id="MobiDB-lite"/>
    </source>
</evidence>
<feature type="domain" description="SHSP" evidence="4">
    <location>
        <begin position="55"/>
        <end position="162"/>
    </location>
</feature>
<proteinExistence type="inferred from homology"/>
<dbReference type="InterPro" id="IPR008978">
    <property type="entry name" value="HSP20-like_chaperone"/>
</dbReference>
<name>A0ABQ3N9V2_9BACI</name>
<keyword evidence="6" id="KW-1185">Reference proteome</keyword>
<dbReference type="Gene3D" id="2.60.40.790">
    <property type="match status" value="1"/>
</dbReference>
<gene>
    <name evidence="5" type="primary">yocM</name>
    <name evidence="5" type="ORF">AM1BK_19090</name>
</gene>
<dbReference type="PANTHER" id="PTHR11527">
    <property type="entry name" value="HEAT-SHOCK PROTEIN 20 FAMILY MEMBER"/>
    <property type="match status" value="1"/>
</dbReference>
<evidence type="ECO:0000256" key="2">
    <source>
        <dbReference type="RuleBase" id="RU003616"/>
    </source>
</evidence>
<dbReference type="InterPro" id="IPR002068">
    <property type="entry name" value="A-crystallin/Hsp20_dom"/>
</dbReference>
<dbReference type="Pfam" id="PF00011">
    <property type="entry name" value="HSP20"/>
    <property type="match status" value="1"/>
</dbReference>
<sequence>MDMEKLKQWMDVAKSMQGGDFWGNIFDQEFAKQFMNEQQMKGPFPGTNQQTSREESPSRTFPTIDILEGEEEVIVIIELPGVLKENVELGLNNNILTVKGKVLPLHPHLKITYTERFYGEFQRQVTLPDSITPNEINAKFWNGVLIVRYPRIHEKGEIIPIE</sequence>